<organism evidence="1 2">
    <name type="scientific">Nonlabens mediterrranea</name>
    <dbReference type="NCBI Taxonomy" id="1419947"/>
    <lineage>
        <taxon>Bacteria</taxon>
        <taxon>Pseudomonadati</taxon>
        <taxon>Bacteroidota</taxon>
        <taxon>Flavobacteriia</taxon>
        <taxon>Flavobacteriales</taxon>
        <taxon>Flavobacteriaceae</taxon>
        <taxon>Nonlabens</taxon>
    </lineage>
</organism>
<feature type="non-terminal residue" evidence="1">
    <location>
        <position position="150"/>
    </location>
</feature>
<evidence type="ECO:0000313" key="1">
    <source>
        <dbReference type="EMBL" id="MBF4986184.1"/>
    </source>
</evidence>
<dbReference type="Proteomes" id="UP001194729">
    <property type="component" value="Unassembled WGS sequence"/>
</dbReference>
<reference evidence="1 2" key="1">
    <citation type="submission" date="2020-11" db="EMBL/GenBank/DDBJ databases">
        <title>P. mediterranea TC4 genome.</title>
        <authorList>
            <person name="Molmeret M."/>
        </authorList>
    </citation>
    <scope>NUCLEOTIDE SEQUENCE [LARGE SCALE GENOMIC DNA]</scope>
    <source>
        <strain evidence="1 2">TC4</strain>
    </source>
</reference>
<proteinExistence type="predicted"/>
<evidence type="ECO:0000313" key="2">
    <source>
        <dbReference type="Proteomes" id="UP001194729"/>
    </source>
</evidence>
<sequence>MRLSYLYIALLLFSFNFLHGQGEASNWYFGENAGLTFNGGFPTALINGNLNTAEGCAAISDSQGNLRFYTDGRSVYNRDHLVMPNGSQLQGNSSSTQSGLIVPHPGNTNLYYIFTLQSLAAPGGLRYSVVDMSLDTGLGAVTTDKNILLH</sequence>
<gene>
    <name evidence="1" type="ORF">FNJ87_18310</name>
</gene>
<dbReference type="EMBL" id="JADKYU010001014">
    <property type="protein sequence ID" value="MBF4986184.1"/>
    <property type="molecule type" value="Genomic_DNA"/>
</dbReference>
<keyword evidence="2" id="KW-1185">Reference proteome</keyword>
<name>A0ABS0ABE3_9FLAO</name>
<accession>A0ABS0ABE3</accession>
<protein>
    <submittedName>
        <fullName evidence="1">Uncharacterized protein</fullName>
    </submittedName>
</protein>
<comment type="caution">
    <text evidence="1">The sequence shown here is derived from an EMBL/GenBank/DDBJ whole genome shotgun (WGS) entry which is preliminary data.</text>
</comment>